<evidence type="ECO:0000256" key="1">
    <source>
        <dbReference type="SAM" id="MobiDB-lite"/>
    </source>
</evidence>
<accession>A0A1I6GWP5</accession>
<feature type="region of interest" description="Disordered" evidence="1">
    <location>
        <begin position="34"/>
        <end position="54"/>
    </location>
</feature>
<proteinExistence type="predicted"/>
<dbReference type="RefSeq" id="WP_177232563.1">
    <property type="nucleotide sequence ID" value="NZ_FOYT01000001.1"/>
</dbReference>
<dbReference type="Proteomes" id="UP000198531">
    <property type="component" value="Unassembled WGS sequence"/>
</dbReference>
<evidence type="ECO:0000313" key="3">
    <source>
        <dbReference type="Proteomes" id="UP000198531"/>
    </source>
</evidence>
<name>A0A1I6GWP5_9EURY</name>
<keyword evidence="3" id="KW-1185">Reference proteome</keyword>
<sequence length="54" mass="5881">MSGTATDASEAKAYYHVVCRDCLTESVQTDAETAERVRRRHESETGHVVAVGSI</sequence>
<gene>
    <name evidence="2" type="ORF">SAMN04487947_1743</name>
</gene>
<protein>
    <recommendedName>
        <fullName evidence="4">DUF1059 domain-containing protein</fullName>
    </recommendedName>
</protein>
<evidence type="ECO:0000313" key="2">
    <source>
        <dbReference type="EMBL" id="SFR46499.1"/>
    </source>
</evidence>
<dbReference type="OrthoDB" id="284643at2157"/>
<organism evidence="2 3">
    <name type="scientific">Halogeometricum rufum</name>
    <dbReference type="NCBI Taxonomy" id="553469"/>
    <lineage>
        <taxon>Archaea</taxon>
        <taxon>Methanobacteriati</taxon>
        <taxon>Methanobacteriota</taxon>
        <taxon>Stenosarchaea group</taxon>
        <taxon>Halobacteria</taxon>
        <taxon>Halobacteriales</taxon>
        <taxon>Haloferacaceae</taxon>
        <taxon>Halogeometricum</taxon>
    </lineage>
</organism>
<dbReference type="AlphaFoldDB" id="A0A1I6GWP5"/>
<evidence type="ECO:0008006" key="4">
    <source>
        <dbReference type="Google" id="ProtNLM"/>
    </source>
</evidence>
<feature type="compositionally biased region" description="Basic and acidic residues" evidence="1">
    <location>
        <begin position="34"/>
        <end position="45"/>
    </location>
</feature>
<reference evidence="3" key="1">
    <citation type="submission" date="2016-10" db="EMBL/GenBank/DDBJ databases">
        <authorList>
            <person name="Varghese N."/>
            <person name="Submissions S."/>
        </authorList>
    </citation>
    <scope>NUCLEOTIDE SEQUENCE [LARGE SCALE GENOMIC DNA]</scope>
    <source>
        <strain evidence="3">CGMCC 1.7736</strain>
    </source>
</reference>
<dbReference type="EMBL" id="FOYT01000001">
    <property type="protein sequence ID" value="SFR46499.1"/>
    <property type="molecule type" value="Genomic_DNA"/>
</dbReference>